<protein>
    <submittedName>
        <fullName evidence="1">Uncharacterized protein</fullName>
    </submittedName>
</protein>
<gene>
    <name evidence="1" type="ORF">SISSUDRAFT_404655</name>
</gene>
<reference evidence="1 2" key="1">
    <citation type="journal article" date="2016" name="Mol. Biol. Evol.">
        <title>Comparative Genomics of Early-Diverging Mushroom-Forming Fungi Provides Insights into the Origins of Lignocellulose Decay Capabilities.</title>
        <authorList>
            <person name="Nagy L.G."/>
            <person name="Riley R."/>
            <person name="Tritt A."/>
            <person name="Adam C."/>
            <person name="Daum C."/>
            <person name="Floudas D."/>
            <person name="Sun H."/>
            <person name="Yadav J.S."/>
            <person name="Pangilinan J."/>
            <person name="Larsson K.H."/>
            <person name="Matsuura K."/>
            <person name="Barry K."/>
            <person name="Labutti K."/>
            <person name="Kuo R."/>
            <person name="Ohm R.A."/>
            <person name="Bhattacharya S.S."/>
            <person name="Shirouzu T."/>
            <person name="Yoshinaga Y."/>
            <person name="Martin F.M."/>
            <person name="Grigoriev I.V."/>
            <person name="Hibbett D.S."/>
        </authorList>
    </citation>
    <scope>NUCLEOTIDE SEQUENCE [LARGE SCALE GENOMIC DNA]</scope>
    <source>
        <strain evidence="1 2">HHB10207 ss-3</strain>
    </source>
</reference>
<sequence>MSSGCHLSISFARRPKDLKVVTAWMVVGVAIKGVPGCSHQQLHSDAASSTSNRRRLAYHHMHRPCILFHLLLEEARTTSDTGKTAYHMITSNQSRQLSSSTDMCHDLRDRHVYCFPCDFSPPFLVVAGEQRLKWMANGPRAAKFEEYRSIFVGRVKRSLGCRILSSYLLAPIWHRAAVDFDYGDLHKLDVCCEVHGGSQSHVRRWAQPGCESTYTPTPCSQFSL</sequence>
<organism evidence="1 2">
    <name type="scientific">Sistotremastrum suecicum HHB10207 ss-3</name>
    <dbReference type="NCBI Taxonomy" id="1314776"/>
    <lineage>
        <taxon>Eukaryota</taxon>
        <taxon>Fungi</taxon>
        <taxon>Dikarya</taxon>
        <taxon>Basidiomycota</taxon>
        <taxon>Agaricomycotina</taxon>
        <taxon>Agaricomycetes</taxon>
        <taxon>Sistotremastrales</taxon>
        <taxon>Sistotremastraceae</taxon>
        <taxon>Sistotremastrum</taxon>
    </lineage>
</organism>
<name>A0A165YRT3_9AGAM</name>
<accession>A0A165YRT3</accession>
<evidence type="ECO:0000313" key="2">
    <source>
        <dbReference type="Proteomes" id="UP000076798"/>
    </source>
</evidence>
<keyword evidence="2" id="KW-1185">Reference proteome</keyword>
<evidence type="ECO:0000313" key="1">
    <source>
        <dbReference type="EMBL" id="KZT33535.1"/>
    </source>
</evidence>
<proteinExistence type="predicted"/>
<dbReference type="EMBL" id="KV428234">
    <property type="protein sequence ID" value="KZT33535.1"/>
    <property type="molecule type" value="Genomic_DNA"/>
</dbReference>
<dbReference type="Proteomes" id="UP000076798">
    <property type="component" value="Unassembled WGS sequence"/>
</dbReference>
<dbReference type="AlphaFoldDB" id="A0A165YRT3"/>